<dbReference type="Pfam" id="PF14223">
    <property type="entry name" value="Retrotran_gag_2"/>
    <property type="match status" value="1"/>
</dbReference>
<dbReference type="PROSITE" id="PS51375">
    <property type="entry name" value="PPR"/>
    <property type="match status" value="1"/>
</dbReference>
<dbReference type="Pfam" id="PF25597">
    <property type="entry name" value="SH3_retrovirus"/>
    <property type="match status" value="1"/>
</dbReference>
<evidence type="ECO:0000259" key="4">
    <source>
        <dbReference type="Pfam" id="PF22936"/>
    </source>
</evidence>
<dbReference type="Pfam" id="PF04484">
    <property type="entry name" value="QWRF"/>
    <property type="match status" value="1"/>
</dbReference>
<dbReference type="InterPro" id="IPR011990">
    <property type="entry name" value="TPR-like_helical_dom_sf"/>
</dbReference>
<evidence type="ECO:0000313" key="7">
    <source>
        <dbReference type="Proteomes" id="UP000323000"/>
    </source>
</evidence>
<dbReference type="Proteomes" id="UP000323000">
    <property type="component" value="Chromosome 4"/>
</dbReference>
<keyword evidence="1" id="KW-0677">Repeat</keyword>
<dbReference type="Gene3D" id="1.25.40.10">
    <property type="entry name" value="Tetratricopeptide repeat domain"/>
    <property type="match status" value="2"/>
</dbReference>
<feature type="domain" description="Retrovirus-related Pol polyprotein from transposon TNT 1-94-like beta-barrel" evidence="4">
    <location>
        <begin position="314"/>
        <end position="355"/>
    </location>
</feature>
<dbReference type="EMBL" id="VAHF01000004">
    <property type="protein sequence ID" value="TXG63948.1"/>
    <property type="molecule type" value="Genomic_DNA"/>
</dbReference>
<gene>
    <name evidence="6" type="ORF">EZV62_010942</name>
</gene>
<dbReference type="InterPro" id="IPR007573">
    <property type="entry name" value="QWRF"/>
</dbReference>
<reference evidence="7" key="1">
    <citation type="journal article" date="2019" name="Gigascience">
        <title>De novo genome assembly of the endangered Acer yangbiense, a plant species with extremely small populations endemic to Yunnan Province, China.</title>
        <authorList>
            <person name="Yang J."/>
            <person name="Wariss H.M."/>
            <person name="Tao L."/>
            <person name="Zhang R."/>
            <person name="Yun Q."/>
            <person name="Hollingsworth P."/>
            <person name="Dao Z."/>
            <person name="Luo G."/>
            <person name="Guo H."/>
            <person name="Ma Y."/>
            <person name="Sun W."/>
        </authorList>
    </citation>
    <scope>NUCLEOTIDE SEQUENCE [LARGE SCALE GENOMIC DNA]</scope>
    <source>
        <strain evidence="7">cv. Malutang</strain>
    </source>
</reference>
<dbReference type="OrthoDB" id="991447at2759"/>
<evidence type="ECO:0000256" key="2">
    <source>
        <dbReference type="PROSITE-ProRule" id="PRU00708"/>
    </source>
</evidence>
<feature type="domain" description="Retroviral polymerase SH3-like" evidence="5">
    <location>
        <begin position="460"/>
        <end position="522"/>
    </location>
</feature>
<keyword evidence="7" id="KW-1185">Reference proteome</keyword>
<evidence type="ECO:0000259" key="5">
    <source>
        <dbReference type="Pfam" id="PF25597"/>
    </source>
</evidence>
<organism evidence="6 7">
    <name type="scientific">Acer yangbiense</name>
    <dbReference type="NCBI Taxonomy" id="1000413"/>
    <lineage>
        <taxon>Eukaryota</taxon>
        <taxon>Viridiplantae</taxon>
        <taxon>Streptophyta</taxon>
        <taxon>Embryophyta</taxon>
        <taxon>Tracheophyta</taxon>
        <taxon>Spermatophyta</taxon>
        <taxon>Magnoliopsida</taxon>
        <taxon>eudicotyledons</taxon>
        <taxon>Gunneridae</taxon>
        <taxon>Pentapetalae</taxon>
        <taxon>rosids</taxon>
        <taxon>malvids</taxon>
        <taxon>Sapindales</taxon>
        <taxon>Sapindaceae</taxon>
        <taxon>Hippocastanoideae</taxon>
        <taxon>Acereae</taxon>
        <taxon>Acer</taxon>
    </lineage>
</organism>
<dbReference type="InterPro" id="IPR002885">
    <property type="entry name" value="PPR_rpt"/>
</dbReference>
<feature type="repeat" description="PPR" evidence="2">
    <location>
        <begin position="855"/>
        <end position="889"/>
    </location>
</feature>
<dbReference type="Pfam" id="PF01535">
    <property type="entry name" value="PPR"/>
    <property type="match status" value="4"/>
</dbReference>
<protein>
    <recommendedName>
        <fullName evidence="8">DUF4219 domain-containing protein</fullName>
    </recommendedName>
</protein>
<dbReference type="InterPro" id="IPR054722">
    <property type="entry name" value="PolX-like_BBD"/>
</dbReference>
<comment type="caution">
    <text evidence="6">The sequence shown here is derived from an EMBL/GenBank/DDBJ whole genome shotgun (WGS) entry which is preliminary data.</text>
</comment>
<dbReference type="Pfam" id="PF22936">
    <property type="entry name" value="Pol_BBD"/>
    <property type="match status" value="1"/>
</dbReference>
<feature type="compositionally biased region" description="Basic and acidic residues" evidence="3">
    <location>
        <begin position="224"/>
        <end position="246"/>
    </location>
</feature>
<dbReference type="PANTHER" id="PTHR35317:SF31">
    <property type="entry name" value="DUF4219 DOMAIN-CONTAINING PROTEIN"/>
    <property type="match status" value="1"/>
</dbReference>
<accession>A0A5C7I4M0</accession>
<feature type="region of interest" description="Disordered" evidence="3">
    <location>
        <begin position="216"/>
        <end position="257"/>
    </location>
</feature>
<dbReference type="PANTHER" id="PTHR35317">
    <property type="entry name" value="OS04G0629600 PROTEIN"/>
    <property type="match status" value="1"/>
</dbReference>
<dbReference type="InterPro" id="IPR057670">
    <property type="entry name" value="SH3_retrovirus"/>
</dbReference>
<name>A0A5C7I4M0_9ROSI</name>
<sequence>MSTGSSTAIPVPRFSGESYQIWVVKMRSYLKSFGLWEFVDQDKQIPPLRANPTIAQIKQHEEEKMKKEKAVACLHSALTDAVFTSIMHLETAKEIWDELKGRYEGSERVRSIKLLTLKREFEILKMKESESVKDYSSKLSELVNQMRLYGETVEDFKVVEKMLISLPEKFEAKVAAIEESCDLKKLTISEMISKLQAQEQRISMRSDDVTEGAFQARHKWKQPGQKDQKKQNFDKRNVDQKGKGKMDGTSADSAAKGKFPPCSTCKRTNHLSKDCCTKASLKFSVIIARNGDIEKKDHLFMATQACFSTSKDAWYVDSGCTSHMARDLSLFTSLNRTDRTKVKLGNGQIVQAAGKDQNLLSVAQLLKKGYSLSFEKNCCIILDSNGIEIVKVEMCNNSFPLSLDQSNDMVSGCKLKMLRSDNGKEYTSNKLPTKAVQGKTPLEAWSGIKPSVKHLKTFGSICYSHVVVAKRSKLDDKAELGVLLGYAANSKGYRVFILQTKKLIINRDVQVDEDAYWDWENDQIQRSAQPADLDVDPIAASVQTETEIENEEPVAESDSPVLKTKSLEEIYDNCSFAIAYLDDWASLEREHISSLSGVLEDLEASTLRVPVNGGAKADIESLKTAVCSAVDVMQAMGSSICSLLSRVEEMNSQVSELAVTAAQEKTMLDECEALLASTSAMQVRMMLHNIRFVKIVIDSWDLDNLGLLIYGCGNLERQDAPLGMPVIHLFVSMYYPGAASVTTLCHGRDSPISITLYGSGLAVLNCNNMPQSSILLFTHLRKSTVLKPDKFTYSFTVSAASSWFDHGVGVLLHGQAIVDGYESDMFLGSALVDMYCRFSLVESARKVFDRIPVKDPVLYNTMIFGLMKNSCFEDSIWVFWEMLKNGGNWLDSTSVATVLPAVAELQELRLGMEIQCLGLKLGFHDHVYVLTGLVSLYSKCGEIEKAKLLFREINRPDLICCNAMISGYSCNGETESSVMLFQKLLASLLSLYLIQ</sequence>
<dbReference type="FunFam" id="1.25.40.10:FF:000364">
    <property type="entry name" value="Pentatricopeptide repeat (PPR-like) superfamily protein"/>
    <property type="match status" value="1"/>
</dbReference>
<evidence type="ECO:0000256" key="1">
    <source>
        <dbReference type="ARBA" id="ARBA00022737"/>
    </source>
</evidence>
<evidence type="ECO:0000313" key="6">
    <source>
        <dbReference type="EMBL" id="TXG63948.1"/>
    </source>
</evidence>
<proteinExistence type="predicted"/>
<evidence type="ECO:0000256" key="3">
    <source>
        <dbReference type="SAM" id="MobiDB-lite"/>
    </source>
</evidence>
<evidence type="ECO:0008006" key="8">
    <source>
        <dbReference type="Google" id="ProtNLM"/>
    </source>
</evidence>
<dbReference type="AlphaFoldDB" id="A0A5C7I4M0"/>